<evidence type="ECO:0000313" key="4">
    <source>
        <dbReference type="EMBL" id="MBB5343383.1"/>
    </source>
</evidence>
<organism evidence="4 5">
    <name type="scientific">Tunturiibacter lichenicola</name>
    <dbReference type="NCBI Taxonomy" id="2051959"/>
    <lineage>
        <taxon>Bacteria</taxon>
        <taxon>Pseudomonadati</taxon>
        <taxon>Acidobacteriota</taxon>
        <taxon>Terriglobia</taxon>
        <taxon>Terriglobales</taxon>
        <taxon>Acidobacteriaceae</taxon>
        <taxon>Tunturiibacter</taxon>
    </lineage>
</organism>
<dbReference type="InterPro" id="IPR007055">
    <property type="entry name" value="BON_dom"/>
</dbReference>
<name>A0A7W8N3E7_9BACT</name>
<dbReference type="PROSITE" id="PS50914">
    <property type="entry name" value="BON"/>
    <property type="match status" value="1"/>
</dbReference>
<reference evidence="4 5" key="1">
    <citation type="submission" date="2020-08" db="EMBL/GenBank/DDBJ databases">
        <title>Genomic Encyclopedia of Type Strains, Phase IV (KMG-V): Genome sequencing to study the core and pangenomes of soil and plant-associated prokaryotes.</title>
        <authorList>
            <person name="Whitman W."/>
        </authorList>
    </citation>
    <scope>NUCLEOTIDE SEQUENCE [LARGE SCALE GENOMIC DNA]</scope>
    <source>
        <strain evidence="4 5">M8US30</strain>
    </source>
</reference>
<feature type="signal peptide" evidence="2">
    <location>
        <begin position="1"/>
        <end position="29"/>
    </location>
</feature>
<dbReference type="Pfam" id="PF04972">
    <property type="entry name" value="BON"/>
    <property type="match status" value="1"/>
</dbReference>
<feature type="region of interest" description="Disordered" evidence="1">
    <location>
        <begin position="34"/>
        <end position="67"/>
    </location>
</feature>
<keyword evidence="2" id="KW-0732">Signal</keyword>
<feature type="domain" description="BON" evidence="3">
    <location>
        <begin position="63"/>
        <end position="133"/>
    </location>
</feature>
<comment type="caution">
    <text evidence="4">The sequence shown here is derived from an EMBL/GenBank/DDBJ whole genome shotgun (WGS) entry which is preliminary data.</text>
</comment>
<protein>
    <submittedName>
        <fullName evidence="4">Osmotically-inducible protein OsmY</fullName>
    </submittedName>
</protein>
<sequence>MSTKLQNLRKSAMTCCVLMALCFLPVALAAQDQAQHAASPAADNSARNKARQTTADQQKENTADRLTSKKIRQSILADKSLSTYAHNVKIITQDGAVTLKGPVKSQEERQNIASKTAAIVGEDKVTNQLTVKQ</sequence>
<proteinExistence type="predicted"/>
<evidence type="ECO:0000259" key="3">
    <source>
        <dbReference type="PROSITE" id="PS50914"/>
    </source>
</evidence>
<dbReference type="Gene3D" id="3.30.1340.30">
    <property type="match status" value="1"/>
</dbReference>
<evidence type="ECO:0000256" key="1">
    <source>
        <dbReference type="SAM" id="MobiDB-lite"/>
    </source>
</evidence>
<evidence type="ECO:0000256" key="2">
    <source>
        <dbReference type="SAM" id="SignalP"/>
    </source>
</evidence>
<feature type="chain" id="PRO_5030938617" evidence="2">
    <location>
        <begin position="30"/>
        <end position="133"/>
    </location>
</feature>
<evidence type="ECO:0000313" key="5">
    <source>
        <dbReference type="Proteomes" id="UP000569092"/>
    </source>
</evidence>
<dbReference type="AlphaFoldDB" id="A0A7W8N3E7"/>
<accession>A0A7W8N3E7</accession>
<gene>
    <name evidence="4" type="ORF">HDF10_001358</name>
</gene>
<feature type="compositionally biased region" description="Basic and acidic residues" evidence="1">
    <location>
        <begin position="57"/>
        <end position="67"/>
    </location>
</feature>
<dbReference type="EMBL" id="JACHDZ010000002">
    <property type="protein sequence ID" value="MBB5343383.1"/>
    <property type="molecule type" value="Genomic_DNA"/>
</dbReference>
<dbReference type="Proteomes" id="UP000569092">
    <property type="component" value="Unassembled WGS sequence"/>
</dbReference>
<feature type="compositionally biased region" description="Low complexity" evidence="1">
    <location>
        <begin position="34"/>
        <end position="45"/>
    </location>
</feature>